<dbReference type="KEGG" id="ddf:DEFDS_P028"/>
<feature type="transmembrane region" description="Helical" evidence="1">
    <location>
        <begin position="7"/>
        <end position="28"/>
    </location>
</feature>
<dbReference type="EMBL" id="AP011530">
    <property type="protein sequence ID" value="BAI81656.1"/>
    <property type="molecule type" value="Genomic_DNA"/>
</dbReference>
<keyword evidence="1" id="KW-0812">Transmembrane</keyword>
<name>D3PEL4_DEFDS</name>
<reference evidence="2 3" key="1">
    <citation type="journal article" date="2010" name="DNA Res.">
        <title>Bacterial lifestyle in a deep-sea hydrothermal vent chimney revealed by the genome sequence of the thermophilic bacterium Deferribacter desulfuricans SSM1.</title>
        <authorList>
            <person name="Takaki Y."/>
            <person name="Shimamura S."/>
            <person name="Nakagawa S."/>
            <person name="Fukuhara Y."/>
            <person name="Horikawa H."/>
            <person name="Ankai A."/>
            <person name="Harada T."/>
            <person name="Hosoyama A."/>
            <person name="Oguchi A."/>
            <person name="Fukui S."/>
            <person name="Fujita N."/>
            <person name="Takami H."/>
            <person name="Takai K."/>
        </authorList>
    </citation>
    <scope>NUCLEOTIDE SEQUENCE [LARGE SCALE GENOMIC DNA]</scope>
    <source>
        <strain evidence="3">DSM 14783 / JCM 11476 / NBRC 101012 / SSM1</strain>
        <plasmid evidence="3">Plasmid megaplasmid pDF308</plasmid>
    </source>
</reference>
<accession>D3PEL4</accession>
<keyword evidence="3" id="KW-1185">Reference proteome</keyword>
<feature type="transmembrane region" description="Helical" evidence="1">
    <location>
        <begin position="59"/>
        <end position="80"/>
    </location>
</feature>
<dbReference type="AlphaFoldDB" id="D3PEL4"/>
<dbReference type="Proteomes" id="UP000001520">
    <property type="component" value="Plasmid megaplasmid pDF308"/>
</dbReference>
<sequence length="123" mass="13478">MKKFCSKLNYLILTGVNYFLIGLTMAYAEEPDYSGLVSGTDKNVSPVKKFFGALLNEGVTGTAVTILCWLAIMYGSFKAIGEFFFANDDDARRESAFKRLLKASSPAIGGAVILLLRTQFTVK</sequence>
<keyword evidence="2" id="KW-0614">Plasmid</keyword>
<evidence type="ECO:0000313" key="3">
    <source>
        <dbReference type="Proteomes" id="UP000001520"/>
    </source>
</evidence>
<evidence type="ECO:0000256" key="1">
    <source>
        <dbReference type="SAM" id="Phobius"/>
    </source>
</evidence>
<keyword evidence="1" id="KW-1133">Transmembrane helix</keyword>
<dbReference type="HOGENOM" id="CLU_2011492_0_0_0"/>
<gene>
    <name evidence="2" type="ordered locus">DEFDS_P028</name>
</gene>
<geneLocation type="plasmid" evidence="2 3">
    <name>megaplasmid pDF308</name>
</geneLocation>
<protein>
    <submittedName>
        <fullName evidence="2">Uncharacterized protein</fullName>
    </submittedName>
</protein>
<keyword evidence="1" id="KW-0472">Membrane</keyword>
<proteinExistence type="predicted"/>
<evidence type="ECO:0000313" key="2">
    <source>
        <dbReference type="EMBL" id="BAI81656.1"/>
    </source>
</evidence>
<dbReference type="RefSeq" id="WP_013008901.1">
    <property type="nucleotide sequence ID" value="NC_013940.1"/>
</dbReference>
<organism evidence="2 3">
    <name type="scientific">Deferribacter desulfuricans (strain DSM 14783 / JCM 11476 / NBRC 101012 / SSM1)</name>
    <dbReference type="NCBI Taxonomy" id="639282"/>
    <lineage>
        <taxon>Bacteria</taxon>
        <taxon>Pseudomonadati</taxon>
        <taxon>Deferribacterota</taxon>
        <taxon>Deferribacteres</taxon>
        <taxon>Deferribacterales</taxon>
        <taxon>Deferribacteraceae</taxon>
        <taxon>Deferribacter</taxon>
    </lineage>
</organism>